<dbReference type="AlphaFoldDB" id="A0A803PLP8"/>
<dbReference type="Gramene" id="evm.model.05.1533">
    <property type="protein sequence ID" value="cds.evm.model.05.1533"/>
    <property type="gene ID" value="evm.TU.05.1533"/>
</dbReference>
<sequence length="79" mass="8946">MSGTIGSRTNRTHRTMCDGRTMGSNWSDPIGHHGPTIGPGPFFFFFFQSFREEEEKAEVDFDRGGEEGLGFGRRWGWAD</sequence>
<dbReference type="Proteomes" id="UP000596661">
    <property type="component" value="Chromosome 5"/>
</dbReference>
<evidence type="ECO:0000313" key="3">
    <source>
        <dbReference type="Proteomes" id="UP000596661"/>
    </source>
</evidence>
<name>A0A803PLP8_CANSA</name>
<accession>A0A803PLP8</accession>
<reference evidence="2" key="1">
    <citation type="submission" date="2018-11" db="EMBL/GenBank/DDBJ databases">
        <authorList>
            <person name="Grassa J C."/>
        </authorList>
    </citation>
    <scope>NUCLEOTIDE SEQUENCE [LARGE SCALE GENOMIC DNA]</scope>
</reference>
<evidence type="ECO:0000256" key="1">
    <source>
        <dbReference type="SAM" id="MobiDB-lite"/>
    </source>
</evidence>
<dbReference type="EnsemblPlants" id="evm.model.05.1533">
    <property type="protein sequence ID" value="cds.evm.model.05.1533"/>
    <property type="gene ID" value="evm.TU.05.1533"/>
</dbReference>
<proteinExistence type="predicted"/>
<evidence type="ECO:0000313" key="2">
    <source>
        <dbReference type="EnsemblPlants" id="cds.evm.model.05.1533"/>
    </source>
</evidence>
<protein>
    <submittedName>
        <fullName evidence="2">Uncharacterized protein</fullName>
    </submittedName>
</protein>
<feature type="region of interest" description="Disordered" evidence="1">
    <location>
        <begin position="1"/>
        <end position="33"/>
    </location>
</feature>
<dbReference type="EMBL" id="UZAU01000542">
    <property type="status" value="NOT_ANNOTATED_CDS"/>
    <property type="molecule type" value="Genomic_DNA"/>
</dbReference>
<keyword evidence="3" id="KW-1185">Reference proteome</keyword>
<reference evidence="2" key="2">
    <citation type="submission" date="2021-03" db="UniProtKB">
        <authorList>
            <consortium name="EnsemblPlants"/>
        </authorList>
    </citation>
    <scope>IDENTIFICATION</scope>
</reference>
<organism evidence="2 3">
    <name type="scientific">Cannabis sativa</name>
    <name type="common">Hemp</name>
    <name type="synonym">Marijuana</name>
    <dbReference type="NCBI Taxonomy" id="3483"/>
    <lineage>
        <taxon>Eukaryota</taxon>
        <taxon>Viridiplantae</taxon>
        <taxon>Streptophyta</taxon>
        <taxon>Embryophyta</taxon>
        <taxon>Tracheophyta</taxon>
        <taxon>Spermatophyta</taxon>
        <taxon>Magnoliopsida</taxon>
        <taxon>eudicotyledons</taxon>
        <taxon>Gunneridae</taxon>
        <taxon>Pentapetalae</taxon>
        <taxon>rosids</taxon>
        <taxon>fabids</taxon>
        <taxon>Rosales</taxon>
        <taxon>Cannabaceae</taxon>
        <taxon>Cannabis</taxon>
    </lineage>
</organism>